<proteinExistence type="predicted"/>
<evidence type="ECO:0000313" key="1">
    <source>
        <dbReference type="EMBL" id="KAJ3666575.1"/>
    </source>
</evidence>
<organism evidence="1 2">
    <name type="scientific">Zophobas morio</name>
    <dbReference type="NCBI Taxonomy" id="2755281"/>
    <lineage>
        <taxon>Eukaryota</taxon>
        <taxon>Metazoa</taxon>
        <taxon>Ecdysozoa</taxon>
        <taxon>Arthropoda</taxon>
        <taxon>Hexapoda</taxon>
        <taxon>Insecta</taxon>
        <taxon>Pterygota</taxon>
        <taxon>Neoptera</taxon>
        <taxon>Endopterygota</taxon>
        <taxon>Coleoptera</taxon>
        <taxon>Polyphaga</taxon>
        <taxon>Cucujiformia</taxon>
        <taxon>Tenebrionidae</taxon>
        <taxon>Zophobas</taxon>
    </lineage>
</organism>
<gene>
    <name evidence="1" type="ORF">Zmor_002012</name>
</gene>
<dbReference type="Proteomes" id="UP001168821">
    <property type="component" value="Unassembled WGS sequence"/>
</dbReference>
<dbReference type="AlphaFoldDB" id="A0AA38MPR6"/>
<sequence>MTDRVARSLRMQIILKSVRNKIILDALLLDILIPLLSLNLDRSVSIIFAYATSLRIVRFSKLLTFICLNRERSTVETLLRNLVEILARGKAPVNRQQSGFINLLLVVWRVLRKFGRLEEISPDKMSGSSE</sequence>
<name>A0AA38MPR6_9CUCU</name>
<protein>
    <submittedName>
        <fullName evidence="1">Uncharacterized protein</fullName>
    </submittedName>
</protein>
<dbReference type="EMBL" id="JALNTZ010000001">
    <property type="protein sequence ID" value="KAJ3666575.1"/>
    <property type="molecule type" value="Genomic_DNA"/>
</dbReference>
<comment type="caution">
    <text evidence="1">The sequence shown here is derived from an EMBL/GenBank/DDBJ whole genome shotgun (WGS) entry which is preliminary data.</text>
</comment>
<reference evidence="1" key="1">
    <citation type="journal article" date="2023" name="G3 (Bethesda)">
        <title>Whole genome assemblies of Zophobas morio and Tenebrio molitor.</title>
        <authorList>
            <person name="Kaur S."/>
            <person name="Stinson S.A."/>
            <person name="diCenzo G.C."/>
        </authorList>
    </citation>
    <scope>NUCLEOTIDE SEQUENCE</scope>
    <source>
        <strain evidence="1">QUZm001</strain>
    </source>
</reference>
<keyword evidence="2" id="KW-1185">Reference proteome</keyword>
<accession>A0AA38MPR6</accession>
<evidence type="ECO:0000313" key="2">
    <source>
        <dbReference type="Proteomes" id="UP001168821"/>
    </source>
</evidence>